<evidence type="ECO:0000313" key="1">
    <source>
        <dbReference type="EMBL" id="KAI3685655.1"/>
    </source>
</evidence>
<gene>
    <name evidence="1" type="ORF">L6452_34910</name>
</gene>
<comment type="caution">
    <text evidence="1">The sequence shown here is derived from an EMBL/GenBank/DDBJ whole genome shotgun (WGS) entry which is preliminary data.</text>
</comment>
<accession>A0ACB8YJK2</accession>
<proteinExistence type="predicted"/>
<reference evidence="1 2" key="2">
    <citation type="journal article" date="2022" name="Mol. Ecol. Resour.">
        <title>The genomes of chicory, endive, great burdock and yacon provide insights into Asteraceae paleo-polyploidization history and plant inulin production.</title>
        <authorList>
            <person name="Fan W."/>
            <person name="Wang S."/>
            <person name="Wang H."/>
            <person name="Wang A."/>
            <person name="Jiang F."/>
            <person name="Liu H."/>
            <person name="Zhao H."/>
            <person name="Xu D."/>
            <person name="Zhang Y."/>
        </authorList>
    </citation>
    <scope>NUCLEOTIDE SEQUENCE [LARGE SCALE GENOMIC DNA]</scope>
    <source>
        <strain evidence="2">cv. Niubang</strain>
    </source>
</reference>
<protein>
    <submittedName>
        <fullName evidence="1">Uncharacterized protein</fullName>
    </submittedName>
</protein>
<organism evidence="1 2">
    <name type="scientific">Arctium lappa</name>
    <name type="common">Greater burdock</name>
    <name type="synonym">Lappa major</name>
    <dbReference type="NCBI Taxonomy" id="4217"/>
    <lineage>
        <taxon>Eukaryota</taxon>
        <taxon>Viridiplantae</taxon>
        <taxon>Streptophyta</taxon>
        <taxon>Embryophyta</taxon>
        <taxon>Tracheophyta</taxon>
        <taxon>Spermatophyta</taxon>
        <taxon>Magnoliopsida</taxon>
        <taxon>eudicotyledons</taxon>
        <taxon>Gunneridae</taxon>
        <taxon>Pentapetalae</taxon>
        <taxon>asterids</taxon>
        <taxon>campanulids</taxon>
        <taxon>Asterales</taxon>
        <taxon>Asteraceae</taxon>
        <taxon>Carduoideae</taxon>
        <taxon>Cardueae</taxon>
        <taxon>Arctiinae</taxon>
        <taxon>Arctium</taxon>
    </lineage>
</organism>
<name>A0ACB8YJK2_ARCLA</name>
<dbReference type="Proteomes" id="UP001055879">
    <property type="component" value="Linkage Group LG12"/>
</dbReference>
<reference evidence="2" key="1">
    <citation type="journal article" date="2022" name="Mol. Ecol. Resour.">
        <title>The genomes of chicory, endive, great burdock and yacon provide insights into Asteraceae palaeo-polyploidization history and plant inulin production.</title>
        <authorList>
            <person name="Fan W."/>
            <person name="Wang S."/>
            <person name="Wang H."/>
            <person name="Wang A."/>
            <person name="Jiang F."/>
            <person name="Liu H."/>
            <person name="Zhao H."/>
            <person name="Xu D."/>
            <person name="Zhang Y."/>
        </authorList>
    </citation>
    <scope>NUCLEOTIDE SEQUENCE [LARGE SCALE GENOMIC DNA]</scope>
    <source>
        <strain evidence="2">cv. Niubang</strain>
    </source>
</reference>
<sequence>MDENPPVLFKGEYDAWKNQFIDFIDKHALRDFIRISMREGSMTTPKNVFNLIKDNGGSEEKELPLPLDMYSDKQRKRFEADNSKKATGKLLWEHIEKIETGPKLSSRVKFLEFENSKLKEKISTLEAQIQKLDSVENNEKVNDLESTDADLQKKISDVEKKMAKERSEFEIDKKAFTSEFEKVIIQEREKFAKDKKAIEQKNTRFFKEISGQRNDAEKGFEEERNFLETEIRKLTVKQSELSESALKDQKAKSEFKKEIDQLVKERDNFPSKIKELEKIVSKVVVTEQTTPESQIHTHRNNSADFKKTASSSHLKHIVQIHIEEEEEEEEEEKVTKNKNWSGKRNQLKLRRKTRKERKRVSFSMPVSEALLDYADPEVTPVVNECLESERDLDLASEDEACNESESSSIPSASSLKDGDEETESDSVGGSTDGDKDDDGDDPHDGDDDVHVETAKSVDDTEIVEVPDDESAEFVETQTDILGDVDAFAPFYGAATMEVEEQRQVDSILDAVIGEIRGNEGDKVENVEKKSEREGKEHGESERVYTRTYMYKRSTTSSAPSHVLRIDAQDISSPLMHSHTQATHSISSQQEIVSIFHGDIAQRLPGSHSENQGIENREHLPRFSTSFHSQSSLVPFELPIVIPRSHFLTATIKILRDPIGTTVVAPQSGLQGSVGSSVIDTSLPMMNTGHAIDSSVLMKTVNLSDTGVTNSDFVSKEIFYGALKAVEIRIMEKVEKEVVSSKSSVSEDIRDGFIRGSEDNIRALKTFSLKMVLKTFLKYQNR</sequence>
<evidence type="ECO:0000313" key="2">
    <source>
        <dbReference type="Proteomes" id="UP001055879"/>
    </source>
</evidence>
<keyword evidence="2" id="KW-1185">Reference proteome</keyword>
<dbReference type="EMBL" id="CM042058">
    <property type="protein sequence ID" value="KAI3685655.1"/>
    <property type="molecule type" value="Genomic_DNA"/>
</dbReference>